<evidence type="ECO:0000256" key="2">
    <source>
        <dbReference type="ARBA" id="ARBA00023002"/>
    </source>
</evidence>
<protein>
    <submittedName>
        <fullName evidence="4">SDR family NAD(P)-dependent oxidoreductase</fullName>
    </submittedName>
</protein>
<dbReference type="InterPro" id="IPR002347">
    <property type="entry name" value="SDR_fam"/>
</dbReference>
<keyword evidence="2" id="KW-0560">Oxidoreductase</keyword>
<comment type="similarity">
    <text evidence="1 3">Belongs to the short-chain dehydrogenases/reductases (SDR) family.</text>
</comment>
<organism evidence="4 5">
    <name type="scientific">Nocardioides vastitatis</name>
    <dbReference type="NCBI Taxonomy" id="2568655"/>
    <lineage>
        <taxon>Bacteria</taxon>
        <taxon>Bacillati</taxon>
        <taxon>Actinomycetota</taxon>
        <taxon>Actinomycetes</taxon>
        <taxon>Propionibacteriales</taxon>
        <taxon>Nocardioidaceae</taxon>
        <taxon>Nocardioides</taxon>
    </lineage>
</organism>
<evidence type="ECO:0000256" key="3">
    <source>
        <dbReference type="RuleBase" id="RU000363"/>
    </source>
</evidence>
<evidence type="ECO:0000313" key="4">
    <source>
        <dbReference type="EMBL" id="MFC5730453.1"/>
    </source>
</evidence>
<gene>
    <name evidence="4" type="ORF">ACFPQB_16140</name>
</gene>
<name>A0ABW0ZJS8_9ACTN</name>
<dbReference type="SUPFAM" id="SSF51735">
    <property type="entry name" value="NAD(P)-binding Rossmann-fold domains"/>
    <property type="match status" value="1"/>
</dbReference>
<dbReference type="Pfam" id="PF00106">
    <property type="entry name" value="adh_short"/>
    <property type="match status" value="1"/>
</dbReference>
<dbReference type="RefSeq" id="WP_136432259.1">
    <property type="nucleotide sequence ID" value="NZ_JBHSNS010000008.1"/>
</dbReference>
<dbReference type="PANTHER" id="PTHR43008">
    <property type="entry name" value="BENZIL REDUCTASE"/>
    <property type="match status" value="1"/>
</dbReference>
<evidence type="ECO:0000313" key="5">
    <source>
        <dbReference type="Proteomes" id="UP001596072"/>
    </source>
</evidence>
<dbReference type="PRINTS" id="PR00080">
    <property type="entry name" value="SDRFAMILY"/>
</dbReference>
<keyword evidence="5" id="KW-1185">Reference proteome</keyword>
<comment type="caution">
    <text evidence="4">The sequence shown here is derived from an EMBL/GenBank/DDBJ whole genome shotgun (WGS) entry which is preliminary data.</text>
</comment>
<dbReference type="PANTHER" id="PTHR43008:SF4">
    <property type="entry name" value="CHAIN DEHYDROGENASE, PUTATIVE (AFU_ORTHOLOGUE AFUA_4G08710)-RELATED"/>
    <property type="match status" value="1"/>
</dbReference>
<accession>A0ABW0ZJS8</accession>
<dbReference type="Proteomes" id="UP001596072">
    <property type="component" value="Unassembled WGS sequence"/>
</dbReference>
<sequence>MNRLSLNGRVALVTGGGAGIGLATARMLVDRGAHVAVVDRDAVAAEAAAAELGPRGIAIGADVTDARAMASAATRVEETFGGIDLVVANAGITPTPATLRRASPEGFARVLSVNVLGVLHTVQPAIDGLIARQGQVVVVASAAAYSPPLGGAAYMVSKAAAEVLARAFRLELAPHGVGVTTAAFGFVDTQLARATLDDHEVGVRLNELLPRPLKKRISADQAAAAILDATERRATRVTRPAAWAPLGVLRGAVGPAIDTALIRSGRTAELVELLEREG</sequence>
<dbReference type="Gene3D" id="3.40.50.720">
    <property type="entry name" value="NAD(P)-binding Rossmann-like Domain"/>
    <property type="match status" value="1"/>
</dbReference>
<dbReference type="CDD" id="cd05233">
    <property type="entry name" value="SDR_c"/>
    <property type="match status" value="1"/>
</dbReference>
<proteinExistence type="inferred from homology"/>
<reference evidence="5" key="1">
    <citation type="journal article" date="2019" name="Int. J. Syst. Evol. Microbiol.">
        <title>The Global Catalogue of Microorganisms (GCM) 10K type strain sequencing project: providing services to taxonomists for standard genome sequencing and annotation.</title>
        <authorList>
            <consortium name="The Broad Institute Genomics Platform"/>
            <consortium name="The Broad Institute Genome Sequencing Center for Infectious Disease"/>
            <person name="Wu L."/>
            <person name="Ma J."/>
        </authorList>
    </citation>
    <scope>NUCLEOTIDE SEQUENCE [LARGE SCALE GENOMIC DNA]</scope>
    <source>
        <strain evidence="5">YIM 94188</strain>
    </source>
</reference>
<evidence type="ECO:0000256" key="1">
    <source>
        <dbReference type="ARBA" id="ARBA00006484"/>
    </source>
</evidence>
<dbReference type="InterPro" id="IPR036291">
    <property type="entry name" value="NAD(P)-bd_dom_sf"/>
</dbReference>
<dbReference type="PRINTS" id="PR00081">
    <property type="entry name" value="GDHRDH"/>
</dbReference>
<dbReference type="EMBL" id="JBHSNS010000008">
    <property type="protein sequence ID" value="MFC5730453.1"/>
    <property type="molecule type" value="Genomic_DNA"/>
</dbReference>